<comment type="caution">
    <text evidence="1">The sequence shown here is derived from an EMBL/GenBank/DDBJ whole genome shotgun (WGS) entry which is preliminary data.</text>
</comment>
<gene>
    <name evidence="1" type="ORF">FD15_GL001503</name>
</gene>
<evidence type="ECO:0000313" key="2">
    <source>
        <dbReference type="Proteomes" id="UP000050961"/>
    </source>
</evidence>
<protein>
    <recommendedName>
        <fullName evidence="3">Sigma-70 family RNA polymerase sigma factor</fullName>
    </recommendedName>
</protein>
<sequence length="198" mass="23382">MLVTTTAAFEFLLSDERERLIYGVFKRLHLTPLHPQYQDFLQESRIIFVEAYLAYQKRHPTMENEHDLMLFAYQRIRWRLLDMLRKEQQHRSNCQSMDSMLNDESDAPLSFDLADPATRDTEEETVNCELYERLLQECTENEAKYLRESFLFMRPITQIAKMHGVSRQSVYNWRTGVQRKAKIIFAADDSAASKSLSA</sequence>
<accession>A0A0R2E1B8</accession>
<dbReference type="PATRIC" id="fig|1423806.3.peg.1523"/>
<dbReference type="AlphaFoldDB" id="A0A0R2E1B8"/>
<evidence type="ECO:0008006" key="3">
    <source>
        <dbReference type="Google" id="ProtNLM"/>
    </source>
</evidence>
<evidence type="ECO:0000313" key="1">
    <source>
        <dbReference type="EMBL" id="KRN06301.1"/>
    </source>
</evidence>
<organism evidence="1 2">
    <name type="scientific">Liquorilactobacillus sucicola DSM 21376 = JCM 15457</name>
    <dbReference type="NCBI Taxonomy" id="1423806"/>
    <lineage>
        <taxon>Bacteria</taxon>
        <taxon>Bacillati</taxon>
        <taxon>Bacillota</taxon>
        <taxon>Bacilli</taxon>
        <taxon>Lactobacillales</taxon>
        <taxon>Lactobacillaceae</taxon>
        <taxon>Liquorilactobacillus</taxon>
    </lineage>
</organism>
<dbReference type="Proteomes" id="UP000050961">
    <property type="component" value="Unassembled WGS sequence"/>
</dbReference>
<proteinExistence type="predicted"/>
<name>A0A0R2E1B8_9LACO</name>
<dbReference type="EMBL" id="AYZF01000013">
    <property type="protein sequence ID" value="KRN06301.1"/>
    <property type="molecule type" value="Genomic_DNA"/>
</dbReference>
<keyword evidence="2" id="KW-1185">Reference proteome</keyword>
<dbReference type="STRING" id="1423806.FD15_GL001503"/>
<reference evidence="1 2" key="1">
    <citation type="journal article" date="2015" name="Genome Announc.">
        <title>Expanding the biotechnology potential of lactobacilli through comparative genomics of 213 strains and associated genera.</title>
        <authorList>
            <person name="Sun Z."/>
            <person name="Harris H.M."/>
            <person name="McCann A."/>
            <person name="Guo C."/>
            <person name="Argimon S."/>
            <person name="Zhang W."/>
            <person name="Yang X."/>
            <person name="Jeffery I.B."/>
            <person name="Cooney J.C."/>
            <person name="Kagawa T.F."/>
            <person name="Liu W."/>
            <person name="Song Y."/>
            <person name="Salvetti E."/>
            <person name="Wrobel A."/>
            <person name="Rasinkangas P."/>
            <person name="Parkhill J."/>
            <person name="Rea M.C."/>
            <person name="O'Sullivan O."/>
            <person name="Ritari J."/>
            <person name="Douillard F.P."/>
            <person name="Paul Ross R."/>
            <person name="Yang R."/>
            <person name="Briner A.E."/>
            <person name="Felis G.E."/>
            <person name="de Vos W.M."/>
            <person name="Barrangou R."/>
            <person name="Klaenhammer T.R."/>
            <person name="Caufield P.W."/>
            <person name="Cui Y."/>
            <person name="Zhang H."/>
            <person name="O'Toole P.W."/>
        </authorList>
    </citation>
    <scope>NUCLEOTIDE SEQUENCE [LARGE SCALE GENOMIC DNA]</scope>
    <source>
        <strain evidence="1 2">DSM 21376</strain>
    </source>
</reference>
<dbReference type="eggNOG" id="COG1595">
    <property type="taxonomic scope" value="Bacteria"/>
</dbReference>